<organism evidence="1 2">
    <name type="scientific">Denitrobaculum tricleocarpae</name>
    <dbReference type="NCBI Taxonomy" id="2591009"/>
    <lineage>
        <taxon>Bacteria</taxon>
        <taxon>Pseudomonadati</taxon>
        <taxon>Pseudomonadota</taxon>
        <taxon>Alphaproteobacteria</taxon>
        <taxon>Rhodospirillales</taxon>
        <taxon>Rhodospirillaceae</taxon>
        <taxon>Denitrobaculum</taxon>
    </lineage>
</organism>
<dbReference type="Proteomes" id="UP000315252">
    <property type="component" value="Unassembled WGS sequence"/>
</dbReference>
<dbReference type="InterPro" id="IPR014710">
    <property type="entry name" value="RmlC-like_jellyroll"/>
</dbReference>
<evidence type="ECO:0000313" key="2">
    <source>
        <dbReference type="Proteomes" id="UP000315252"/>
    </source>
</evidence>
<dbReference type="GO" id="GO:0047869">
    <property type="term" value="F:dimethylpropiothetin dethiomethylase activity"/>
    <property type="evidence" value="ECO:0007669"/>
    <property type="project" value="InterPro"/>
</dbReference>
<name>A0A545TTU8_9PROT</name>
<dbReference type="Gene3D" id="2.60.120.10">
    <property type="entry name" value="Jelly Rolls"/>
    <property type="match status" value="1"/>
</dbReference>
<dbReference type="Pfam" id="PF16867">
    <property type="entry name" value="DMSP_lyase"/>
    <property type="match status" value="1"/>
</dbReference>
<dbReference type="AlphaFoldDB" id="A0A545TTU8"/>
<proteinExistence type="predicted"/>
<sequence>MTTAFETYELEPGAREKFDLLLGELARAYEAEGRPGGDEAVTALKSAIGRPFRRRPGRSDAGPLLEAACGLVNALPIARRVLECASLLDWECWEGTGLAEDISSNLHTTELVGPDGHIYAESARVGLLVSERGTDYPISSHSGEETYLVIAGVAEWTVGAQDYTPQPPGSLVHHPAWVPHGRRTANEPFLGAWRWSGDLDLSSFSVSE</sequence>
<dbReference type="InterPro" id="IPR031723">
    <property type="entry name" value="DMSP_lyase"/>
</dbReference>
<dbReference type="RefSeq" id="WP_142896348.1">
    <property type="nucleotide sequence ID" value="NZ_ML660054.1"/>
</dbReference>
<protein>
    <recommendedName>
        <fullName evidence="3">Cupin domain-containing protein</fullName>
    </recommendedName>
</protein>
<dbReference type="SUPFAM" id="SSF51182">
    <property type="entry name" value="RmlC-like cupins"/>
    <property type="match status" value="1"/>
</dbReference>
<gene>
    <name evidence="1" type="ORF">FKG95_10740</name>
</gene>
<accession>A0A545TTU8</accession>
<dbReference type="OrthoDB" id="9083851at2"/>
<evidence type="ECO:0008006" key="3">
    <source>
        <dbReference type="Google" id="ProtNLM"/>
    </source>
</evidence>
<dbReference type="EMBL" id="VHSH01000003">
    <property type="protein sequence ID" value="TQV80634.1"/>
    <property type="molecule type" value="Genomic_DNA"/>
</dbReference>
<reference evidence="1 2" key="1">
    <citation type="submission" date="2019-06" db="EMBL/GenBank/DDBJ databases">
        <title>Whole genome sequence for Rhodospirillaceae sp. R148.</title>
        <authorList>
            <person name="Wang G."/>
        </authorList>
    </citation>
    <scope>NUCLEOTIDE SEQUENCE [LARGE SCALE GENOMIC DNA]</scope>
    <source>
        <strain evidence="1 2">R148</strain>
    </source>
</reference>
<evidence type="ECO:0000313" key="1">
    <source>
        <dbReference type="EMBL" id="TQV80634.1"/>
    </source>
</evidence>
<comment type="caution">
    <text evidence="1">The sequence shown here is derived from an EMBL/GenBank/DDBJ whole genome shotgun (WGS) entry which is preliminary data.</text>
</comment>
<keyword evidence="2" id="KW-1185">Reference proteome</keyword>
<dbReference type="InterPro" id="IPR011051">
    <property type="entry name" value="RmlC_Cupin_sf"/>
</dbReference>